<dbReference type="InterPro" id="IPR050468">
    <property type="entry name" value="Cuticle_Struct_Prot"/>
</dbReference>
<dbReference type="PROSITE" id="PS51155">
    <property type="entry name" value="CHIT_BIND_RR_2"/>
    <property type="match status" value="1"/>
</dbReference>
<dbReference type="OrthoDB" id="7445685at2759"/>
<organism evidence="5 6">
    <name type="scientific">Chrysodeixis includens</name>
    <name type="common">Soybean looper</name>
    <name type="synonym">Pseudoplusia includens</name>
    <dbReference type="NCBI Taxonomy" id="689277"/>
    <lineage>
        <taxon>Eukaryota</taxon>
        <taxon>Metazoa</taxon>
        <taxon>Ecdysozoa</taxon>
        <taxon>Arthropoda</taxon>
        <taxon>Hexapoda</taxon>
        <taxon>Insecta</taxon>
        <taxon>Pterygota</taxon>
        <taxon>Neoptera</taxon>
        <taxon>Endopterygota</taxon>
        <taxon>Lepidoptera</taxon>
        <taxon>Glossata</taxon>
        <taxon>Ditrysia</taxon>
        <taxon>Noctuoidea</taxon>
        <taxon>Noctuidae</taxon>
        <taxon>Plusiinae</taxon>
        <taxon>Chrysodeixis</taxon>
    </lineage>
</organism>
<dbReference type="GO" id="GO:0008010">
    <property type="term" value="F:structural constituent of chitin-based larval cuticle"/>
    <property type="evidence" value="ECO:0007669"/>
    <property type="project" value="TreeGrafter"/>
</dbReference>
<dbReference type="GO" id="GO:0062129">
    <property type="term" value="C:chitin-based extracellular matrix"/>
    <property type="evidence" value="ECO:0007669"/>
    <property type="project" value="TreeGrafter"/>
</dbReference>
<keyword evidence="6" id="KW-1185">Reference proteome</keyword>
<sequence>MLFSLSIVPVVLLLIQSVISVDQHRGKRVPRRNTEVIRSLGSNHPPLIENYENVLAIDKEKNKKVSGGLKMNQPQLSSEIDLFQIMAMNDYESDIILPQKARSVNGKKTITTTNQKDNDNFKNIRKALTSSEIDTAPKSHRRRSQVRRVKVAKNELSKIINKTQSAINETESVIKEDDKKVMAQAVNQVRARTNNQPSINRRKGLRDPVVPIVESENYVFSHSGDFHYSYEGGDGTKAAERGELKTSNGGAGNAVEGSYSYIGKDGNDYSLTYTADENGYRPIGAHLPTPPPIPPAIKRALEYLATKTTPEPNTERIHLLKQGYFI</sequence>
<gene>
    <name evidence="5" type="ORF">CINC_LOCUS12585</name>
</gene>
<dbReference type="EMBL" id="LR824011">
    <property type="protein sequence ID" value="CAH0627168.1"/>
    <property type="molecule type" value="Genomic_DNA"/>
</dbReference>
<dbReference type="Proteomes" id="UP001154114">
    <property type="component" value="Chromosome 8"/>
</dbReference>
<evidence type="ECO:0000256" key="3">
    <source>
        <dbReference type="PROSITE-ProRule" id="PRU00497"/>
    </source>
</evidence>
<proteinExistence type="predicted"/>
<evidence type="ECO:0000256" key="4">
    <source>
        <dbReference type="SAM" id="SignalP"/>
    </source>
</evidence>
<feature type="chain" id="PRO_5040113826" description="P3 protein" evidence="4">
    <location>
        <begin position="21"/>
        <end position="326"/>
    </location>
</feature>
<keyword evidence="2 4" id="KW-0732">Signal</keyword>
<dbReference type="PRINTS" id="PR00947">
    <property type="entry name" value="CUTICLE"/>
</dbReference>
<evidence type="ECO:0000313" key="6">
    <source>
        <dbReference type="Proteomes" id="UP001154114"/>
    </source>
</evidence>
<name>A0A9P0C186_CHRIL</name>
<dbReference type="PANTHER" id="PTHR10380">
    <property type="entry name" value="CUTICLE PROTEIN"/>
    <property type="match status" value="1"/>
</dbReference>
<evidence type="ECO:0000256" key="2">
    <source>
        <dbReference type="ARBA" id="ARBA00022729"/>
    </source>
</evidence>
<dbReference type="InterPro" id="IPR000618">
    <property type="entry name" value="Insect_cuticle"/>
</dbReference>
<reference evidence="5" key="1">
    <citation type="submission" date="2021-12" db="EMBL/GenBank/DDBJ databases">
        <authorList>
            <person name="King R."/>
        </authorList>
    </citation>
    <scope>NUCLEOTIDE SEQUENCE</scope>
</reference>
<dbReference type="Pfam" id="PF00379">
    <property type="entry name" value="Chitin_bind_4"/>
    <property type="match status" value="1"/>
</dbReference>
<dbReference type="AlphaFoldDB" id="A0A9P0C186"/>
<accession>A0A9P0C186</accession>
<evidence type="ECO:0008006" key="7">
    <source>
        <dbReference type="Google" id="ProtNLM"/>
    </source>
</evidence>
<dbReference type="PANTHER" id="PTHR10380:SF229">
    <property type="entry name" value="CUTICULAR PROTEIN 49AF, ISOFORM A"/>
    <property type="match status" value="1"/>
</dbReference>
<feature type="signal peptide" evidence="4">
    <location>
        <begin position="1"/>
        <end position="20"/>
    </location>
</feature>
<dbReference type="PROSITE" id="PS00233">
    <property type="entry name" value="CHIT_BIND_RR_1"/>
    <property type="match status" value="1"/>
</dbReference>
<dbReference type="InterPro" id="IPR031311">
    <property type="entry name" value="CHIT_BIND_RR_consensus"/>
</dbReference>
<protein>
    <recommendedName>
        <fullName evidence="7">P3 protein</fullName>
    </recommendedName>
</protein>
<evidence type="ECO:0000256" key="1">
    <source>
        <dbReference type="ARBA" id="ARBA00022460"/>
    </source>
</evidence>
<evidence type="ECO:0000313" key="5">
    <source>
        <dbReference type="EMBL" id="CAH0627168.1"/>
    </source>
</evidence>
<keyword evidence="1 3" id="KW-0193">Cuticle</keyword>